<dbReference type="PANTHER" id="PTHR21237:SF23">
    <property type="entry name" value="GRPE PROTEIN HOMOLOG, MITOCHONDRIAL"/>
    <property type="match status" value="1"/>
</dbReference>
<dbReference type="Gene3D" id="3.90.20.20">
    <property type="match status" value="1"/>
</dbReference>
<evidence type="ECO:0000313" key="15">
    <source>
        <dbReference type="Proteomes" id="UP000664398"/>
    </source>
</evidence>
<feature type="compositionally biased region" description="Basic and acidic residues" evidence="13">
    <location>
        <begin position="1"/>
        <end position="10"/>
    </location>
</feature>
<protein>
    <recommendedName>
        <fullName evidence="8 10">Protein GrpE</fullName>
    </recommendedName>
    <alternativeName>
        <fullName evidence="9 10">HSP-70 cofactor</fullName>
    </alternativeName>
</protein>
<feature type="region of interest" description="Disordered" evidence="13">
    <location>
        <begin position="1"/>
        <end position="97"/>
    </location>
</feature>
<evidence type="ECO:0000256" key="11">
    <source>
        <dbReference type="RuleBase" id="RU000639"/>
    </source>
</evidence>
<proteinExistence type="inferred from homology"/>
<evidence type="ECO:0000256" key="8">
    <source>
        <dbReference type="ARBA" id="ARBA00072274"/>
    </source>
</evidence>
<dbReference type="Proteomes" id="UP000664398">
    <property type="component" value="Unassembled WGS sequence"/>
</dbReference>
<evidence type="ECO:0000256" key="4">
    <source>
        <dbReference type="ARBA" id="ARBA00022490"/>
    </source>
</evidence>
<organism evidence="14 15">
    <name type="scientific">Leucobacter ruminantium</name>
    <dbReference type="NCBI Taxonomy" id="1289170"/>
    <lineage>
        <taxon>Bacteria</taxon>
        <taxon>Bacillati</taxon>
        <taxon>Actinomycetota</taxon>
        <taxon>Actinomycetes</taxon>
        <taxon>Micrococcales</taxon>
        <taxon>Microbacteriaceae</taxon>
        <taxon>Leucobacter</taxon>
    </lineage>
</organism>
<comment type="similarity">
    <text evidence="2 10 12">Belongs to the GrpE family.</text>
</comment>
<dbReference type="Pfam" id="PF01025">
    <property type="entry name" value="GrpE"/>
    <property type="match status" value="1"/>
</dbReference>
<dbReference type="GO" id="GO:0005737">
    <property type="term" value="C:cytoplasm"/>
    <property type="evidence" value="ECO:0007669"/>
    <property type="project" value="UniProtKB-SubCell"/>
</dbReference>
<evidence type="ECO:0000256" key="12">
    <source>
        <dbReference type="RuleBase" id="RU004478"/>
    </source>
</evidence>
<evidence type="ECO:0000256" key="7">
    <source>
        <dbReference type="ARBA" id="ARBA00053401"/>
    </source>
</evidence>
<dbReference type="InterPro" id="IPR000740">
    <property type="entry name" value="GrpE"/>
</dbReference>
<evidence type="ECO:0000256" key="2">
    <source>
        <dbReference type="ARBA" id="ARBA00009054"/>
    </source>
</evidence>
<dbReference type="PRINTS" id="PR00773">
    <property type="entry name" value="GRPEPROTEIN"/>
</dbReference>
<dbReference type="EMBL" id="JAGDYL010000005">
    <property type="protein sequence ID" value="MBO1804361.1"/>
    <property type="molecule type" value="Genomic_DNA"/>
</dbReference>
<dbReference type="FunFam" id="2.30.22.10:FF:000001">
    <property type="entry name" value="Protein GrpE"/>
    <property type="match status" value="1"/>
</dbReference>
<evidence type="ECO:0000256" key="6">
    <source>
        <dbReference type="ARBA" id="ARBA00023186"/>
    </source>
</evidence>
<evidence type="ECO:0000256" key="13">
    <source>
        <dbReference type="SAM" id="MobiDB-lite"/>
    </source>
</evidence>
<dbReference type="SUPFAM" id="SSF51064">
    <property type="entry name" value="Head domain of nucleotide exchange factor GrpE"/>
    <property type="match status" value="1"/>
</dbReference>
<evidence type="ECO:0000256" key="9">
    <source>
        <dbReference type="ARBA" id="ARBA00076414"/>
    </source>
</evidence>
<evidence type="ECO:0000256" key="5">
    <source>
        <dbReference type="ARBA" id="ARBA00023016"/>
    </source>
</evidence>
<reference evidence="14" key="1">
    <citation type="submission" date="2021-03" db="EMBL/GenBank/DDBJ databases">
        <title>Leucobacter chromiisoli sp. nov., isolated from chromium-containing soil of chemical plant.</title>
        <authorList>
            <person name="Xu Z."/>
        </authorList>
    </citation>
    <scope>NUCLEOTIDE SEQUENCE</scope>
    <source>
        <strain evidence="14">A2</strain>
    </source>
</reference>
<dbReference type="CDD" id="cd00446">
    <property type="entry name" value="GrpE"/>
    <property type="match status" value="1"/>
</dbReference>
<accession>A0A939LUJ4</accession>
<dbReference type="SUPFAM" id="SSF58014">
    <property type="entry name" value="Coiled-coil domain of nucleotide exchange factor GrpE"/>
    <property type="match status" value="1"/>
</dbReference>
<dbReference type="Gene3D" id="2.30.22.10">
    <property type="entry name" value="Head domain of nucleotide exchange factor GrpE"/>
    <property type="match status" value="1"/>
</dbReference>
<evidence type="ECO:0000313" key="14">
    <source>
        <dbReference type="EMBL" id="MBO1804361.1"/>
    </source>
</evidence>
<evidence type="ECO:0000256" key="1">
    <source>
        <dbReference type="ARBA" id="ARBA00004496"/>
    </source>
</evidence>
<dbReference type="InterPro" id="IPR009012">
    <property type="entry name" value="GrpE_head"/>
</dbReference>
<dbReference type="GO" id="GO:0051082">
    <property type="term" value="F:unfolded protein binding"/>
    <property type="evidence" value="ECO:0007669"/>
    <property type="project" value="TreeGrafter"/>
</dbReference>
<dbReference type="InterPro" id="IPR013805">
    <property type="entry name" value="GrpE_CC"/>
</dbReference>
<keyword evidence="4 10" id="KW-0963">Cytoplasm</keyword>
<comment type="subcellular location">
    <subcellularLocation>
        <location evidence="1 10">Cytoplasm</location>
    </subcellularLocation>
</comment>
<evidence type="ECO:0000256" key="3">
    <source>
        <dbReference type="ARBA" id="ARBA00011738"/>
    </source>
</evidence>
<keyword evidence="15" id="KW-1185">Reference proteome</keyword>
<comment type="function">
    <text evidence="7 10 11">Participates actively in the response to hyperosmotic and heat shock by preventing the aggregation of stress-denatured proteins, in association with DnaK and GrpE. It is the nucleotide exchange factor for DnaK and may function as a thermosensor. Unfolded proteins bind initially to DnaJ; upon interaction with the DnaJ-bound protein, DnaK hydrolyzes its bound ATP, resulting in the formation of a stable complex. GrpE releases ADP from DnaK; ATP binding to DnaK triggers the release of the substrate protein, thus completing the reaction cycle. Several rounds of ATP-dependent interactions between DnaJ, DnaK and GrpE are required for fully efficient folding.</text>
</comment>
<dbReference type="PROSITE" id="PS01071">
    <property type="entry name" value="GRPE"/>
    <property type="match status" value="1"/>
</dbReference>
<dbReference type="GO" id="GO:0000774">
    <property type="term" value="F:adenyl-nucleotide exchange factor activity"/>
    <property type="evidence" value="ECO:0007669"/>
    <property type="project" value="InterPro"/>
</dbReference>
<dbReference type="PANTHER" id="PTHR21237">
    <property type="entry name" value="GRPE PROTEIN"/>
    <property type="match status" value="1"/>
</dbReference>
<name>A0A939LUJ4_9MICO</name>
<comment type="caution">
    <text evidence="14">The sequence shown here is derived from an EMBL/GenBank/DDBJ whole genome shotgun (WGS) entry which is preliminary data.</text>
</comment>
<dbReference type="AlphaFoldDB" id="A0A939LUJ4"/>
<keyword evidence="5 10" id="KW-0346">Stress response</keyword>
<comment type="subunit">
    <text evidence="3 10">Homodimer.</text>
</comment>
<keyword evidence="6 10" id="KW-0143">Chaperone</keyword>
<dbReference type="GO" id="GO:0051087">
    <property type="term" value="F:protein-folding chaperone binding"/>
    <property type="evidence" value="ECO:0007669"/>
    <property type="project" value="InterPro"/>
</dbReference>
<sequence length="230" mass="24099">MSNEEQRAPGEDPNGEVPAEGSEANVSGPVPQEGPVAGESRGDAGRAAESGEGSEGREGSEGPDADLTVDDILGSEQSAEAAEADTARAAGEENPYLEDLRRLTAEYANYRKRTEANAALEKQRAVASAVTPLLSVLDDLDRAEQHGDLTEGSAFATIAQKLRGTVERLGVESFGEKGEPFDPQLHEAIAQVPVPGTEEHTVLDVIERGYRIGDVELRPAKVAVAVGADG</sequence>
<gene>
    <name evidence="10" type="primary">grpE</name>
    <name evidence="14" type="ORF">J4H91_03395</name>
</gene>
<dbReference type="RefSeq" id="WP_208044858.1">
    <property type="nucleotide sequence ID" value="NZ_JAGDYL010000005.1"/>
</dbReference>
<dbReference type="GO" id="GO:0006457">
    <property type="term" value="P:protein folding"/>
    <property type="evidence" value="ECO:0007669"/>
    <property type="project" value="InterPro"/>
</dbReference>
<evidence type="ECO:0000256" key="10">
    <source>
        <dbReference type="HAMAP-Rule" id="MF_01151"/>
    </source>
</evidence>
<dbReference type="GO" id="GO:0042803">
    <property type="term" value="F:protein homodimerization activity"/>
    <property type="evidence" value="ECO:0007669"/>
    <property type="project" value="InterPro"/>
</dbReference>
<dbReference type="HAMAP" id="MF_01151">
    <property type="entry name" value="GrpE"/>
    <property type="match status" value="1"/>
</dbReference>